<keyword evidence="4" id="KW-1185">Reference proteome</keyword>
<dbReference type="PANTHER" id="PTHR45690:SF4">
    <property type="entry name" value="NACHT, LRR AND PYD DOMAINS-CONTAINING PROTEIN 10"/>
    <property type="match status" value="1"/>
</dbReference>
<feature type="compositionally biased region" description="Basic residues" evidence="1">
    <location>
        <begin position="1"/>
        <end position="10"/>
    </location>
</feature>
<feature type="domain" description="LRR-containing protein second PH" evidence="2">
    <location>
        <begin position="265"/>
        <end position="408"/>
    </location>
</feature>
<reference evidence="3 4" key="1">
    <citation type="submission" date="2020-01" db="EMBL/GenBank/DDBJ databases">
        <title>Identification and distribution of gene clusters putatively required for synthesis of sphingolipid metabolism inhibitors in phylogenetically diverse species of the filamentous fungus Fusarium.</title>
        <authorList>
            <person name="Kim H.-S."/>
            <person name="Busman M."/>
            <person name="Brown D.W."/>
            <person name="Divon H."/>
            <person name="Uhlig S."/>
            <person name="Proctor R.H."/>
        </authorList>
    </citation>
    <scope>NUCLEOTIDE SEQUENCE [LARGE SCALE GENOMIC DNA]</scope>
    <source>
        <strain evidence="3 4">NRRL 20459</strain>
    </source>
</reference>
<feature type="compositionally biased region" description="Basic and acidic residues" evidence="1">
    <location>
        <begin position="25"/>
        <end position="37"/>
    </location>
</feature>
<dbReference type="GO" id="GO:0005737">
    <property type="term" value="C:cytoplasm"/>
    <property type="evidence" value="ECO:0007669"/>
    <property type="project" value="TreeGrafter"/>
</dbReference>
<dbReference type="PANTHER" id="PTHR45690">
    <property type="entry name" value="NACHT, LRR AND PYD DOMAINS-CONTAINING PROTEIN 12"/>
    <property type="match status" value="1"/>
</dbReference>
<gene>
    <name evidence="3" type="ORF">FALBO_2656</name>
</gene>
<dbReference type="Gene3D" id="3.80.10.10">
    <property type="entry name" value="Ribonuclease Inhibitor"/>
    <property type="match status" value="1"/>
</dbReference>
<dbReference type="OrthoDB" id="120976at2759"/>
<dbReference type="Proteomes" id="UP000554235">
    <property type="component" value="Unassembled WGS sequence"/>
</dbReference>
<feature type="region of interest" description="Disordered" evidence="1">
    <location>
        <begin position="1116"/>
        <end position="1143"/>
    </location>
</feature>
<name>A0A8H4LN42_9HYPO</name>
<dbReference type="SUPFAM" id="SSF52047">
    <property type="entry name" value="RNI-like"/>
    <property type="match status" value="1"/>
</dbReference>
<feature type="compositionally biased region" description="Polar residues" evidence="1">
    <location>
        <begin position="1123"/>
        <end position="1132"/>
    </location>
</feature>
<protein>
    <recommendedName>
        <fullName evidence="2">LRR-containing protein second PH domain-containing protein</fullName>
    </recommendedName>
</protein>
<feature type="region of interest" description="Disordered" evidence="1">
    <location>
        <begin position="1"/>
        <end position="83"/>
    </location>
</feature>
<evidence type="ECO:0000259" key="2">
    <source>
        <dbReference type="Pfam" id="PF25353"/>
    </source>
</evidence>
<dbReference type="InterPro" id="IPR050637">
    <property type="entry name" value="NLRP_innate_immun_reg"/>
</dbReference>
<proteinExistence type="predicted"/>
<feature type="compositionally biased region" description="Low complexity" evidence="1">
    <location>
        <begin position="45"/>
        <end position="66"/>
    </location>
</feature>
<organism evidence="3 4">
    <name type="scientific">Fusarium albosuccineum</name>
    <dbReference type="NCBI Taxonomy" id="1237068"/>
    <lineage>
        <taxon>Eukaryota</taxon>
        <taxon>Fungi</taxon>
        <taxon>Dikarya</taxon>
        <taxon>Ascomycota</taxon>
        <taxon>Pezizomycotina</taxon>
        <taxon>Sordariomycetes</taxon>
        <taxon>Hypocreomycetidae</taxon>
        <taxon>Hypocreales</taxon>
        <taxon>Nectriaceae</taxon>
        <taxon>Fusarium</taxon>
        <taxon>Fusarium decemcellulare species complex</taxon>
    </lineage>
</organism>
<evidence type="ECO:0000256" key="1">
    <source>
        <dbReference type="SAM" id="MobiDB-lite"/>
    </source>
</evidence>
<dbReference type="Pfam" id="PF25353">
    <property type="entry name" value="PH_2nd_LRR"/>
    <property type="match status" value="1"/>
</dbReference>
<comment type="caution">
    <text evidence="3">The sequence shown here is derived from an EMBL/GenBank/DDBJ whole genome shotgun (WGS) entry which is preliminary data.</text>
</comment>
<dbReference type="InterPro" id="IPR032675">
    <property type="entry name" value="LRR_dom_sf"/>
</dbReference>
<accession>A0A8H4LN42</accession>
<evidence type="ECO:0000313" key="4">
    <source>
        <dbReference type="Proteomes" id="UP000554235"/>
    </source>
</evidence>
<dbReference type="EMBL" id="JAADYS010000347">
    <property type="protein sequence ID" value="KAF4470439.1"/>
    <property type="molecule type" value="Genomic_DNA"/>
</dbReference>
<dbReference type="InterPro" id="IPR057334">
    <property type="entry name" value="PH_2nd_LRR"/>
</dbReference>
<dbReference type="AlphaFoldDB" id="A0A8H4LN42"/>
<evidence type="ECO:0000313" key="3">
    <source>
        <dbReference type="EMBL" id="KAF4470439.1"/>
    </source>
</evidence>
<sequence length="1207" mass="133800">MNAEKWRRRTLPTLRTTPPLPIPHDSNKETENVDGKKPRVFSKALRSLSNSSMESMSQSPSRNSSSTRRLQKSHSGSGSMIDRIHRRVSSASPMSASAPEFSSIPPEVPYSSMEIVQFGPLKTDVSLLKARAEYLVLTDTCLVKFGGKDGANAVFPQLGQGDGLLKPNAPHHSSSKSSTADIRMEVPLRSIVAVFNEEGSSPRFGIEVWWFAQWPKLAYSKAHLFFMLPKDRDDWLASIQRACRMNVRRSPPPSLIPGNLKARINHIVETTEPDANNSVSKILTFPVVKRTIGAPQKANSAEESQHFVDGPSFYIVIGPCMLYFLEVLKADYATTPGDLRVKVQSFGTVSLIRFRASVASHEQRFVMSFRLPLGRENRLELASIHYRRVIEAMTKVDRELKPMWPQHLQKAIFDIKGLPPPLQLTSGNDLGGLERSLHAYCAAFKVQVPRWTIEWNTPSQPAFRLLPSGSQPYSTLQLLALFRALRYNSYFKELSFRNIDLSGLAGKKDYSHFGDAIAYTSLNGIKTSEEHYDLLMQSSVLSQEMHALAFSSESIRSMDLRNILGSRSSVGRSKDPEGARRVSSEVLRPILMLLKRRSCLCHSITMSGNLLAPADVEELANLLVLDEIYMRKLDLSNCGLGDEGLATLWAGIAGQGSTLQHIDTSENQGTVKFEVIHYSLSQLQAIRKLNIAGNTRIPLDLPLFEESALNSWALEELDLSGIALNGPTVDILTGYLASPSSDNLRILRLSKCGLSGAQIAQMFYAMGQARQITLHINGNRLDEGIDDLCAVMTEGFGPWGLFIQMVEFALEMNYIKLLRALTVNTTIECLSLAGTATPDSASETACKALSDLFSENNTIRFLDLSGFDAKLDEGRLGRRFSKALSGLRLNTRIEHLRVRSQMLNVNIGDLAEAISANKTLHSLDCEGNDFNLSNFRHLVRHLSDSTTIRYFSAFSDRDLNQTIQKSVDNAVAAATSSARRQSMISRLRHDKVPQSVNLPLAQQLKDGWEDAVQTQQQVLERNMLLFEAGEDGRIDGGYDGYLFGDGEEDFSKAFGGLALQAFESKRVKTRRMSNPTLNPKRASTISLGGTRLIAPSIDPGARVSRSWSRSYSIVSSEGGMSATGESPSTGSAVPTPPELDSPVDKEYLIGNQQDPNEEALDYDYSFADPQDTEFGLELRAHRRFWSDEAGCIDEEEDNGIQVDERHT</sequence>